<dbReference type="HOGENOM" id="CLU_028381_2_2_1"/>
<name>R7UGW9_CAPTE</name>
<dbReference type="InterPro" id="IPR051135">
    <property type="entry name" value="Gal/GlcNAc/GalNAc_ST"/>
</dbReference>
<dbReference type="EnsemblMetazoa" id="CapteT224109">
    <property type="protein sequence ID" value="CapteP224109"/>
    <property type="gene ID" value="CapteG224109"/>
</dbReference>
<reference evidence="2 4" key="2">
    <citation type="journal article" date="2013" name="Nature">
        <title>Insights into bilaterian evolution from three spiralian genomes.</title>
        <authorList>
            <person name="Simakov O."/>
            <person name="Marletaz F."/>
            <person name="Cho S.J."/>
            <person name="Edsinger-Gonzales E."/>
            <person name="Havlak P."/>
            <person name="Hellsten U."/>
            <person name="Kuo D.H."/>
            <person name="Larsson T."/>
            <person name="Lv J."/>
            <person name="Arendt D."/>
            <person name="Savage R."/>
            <person name="Osoegawa K."/>
            <person name="de Jong P."/>
            <person name="Grimwood J."/>
            <person name="Chapman J.A."/>
            <person name="Shapiro H."/>
            <person name="Aerts A."/>
            <person name="Otillar R.P."/>
            <person name="Terry A.Y."/>
            <person name="Boore J.L."/>
            <person name="Grigoriev I.V."/>
            <person name="Lindberg D.R."/>
            <person name="Seaver E.C."/>
            <person name="Weisblat D.A."/>
            <person name="Putnam N.H."/>
            <person name="Rokhsar D.S."/>
        </authorList>
    </citation>
    <scope>NUCLEOTIDE SEQUENCE</scope>
    <source>
        <strain evidence="2 4">I ESC-2004</strain>
    </source>
</reference>
<dbReference type="STRING" id="283909.R7UGW9"/>
<dbReference type="EMBL" id="KB303545">
    <property type="protein sequence ID" value="ELU03033.1"/>
    <property type="molecule type" value="Genomic_DNA"/>
</dbReference>
<keyword evidence="1" id="KW-0812">Transmembrane</keyword>
<evidence type="ECO:0000256" key="1">
    <source>
        <dbReference type="SAM" id="Phobius"/>
    </source>
</evidence>
<evidence type="ECO:0000313" key="2">
    <source>
        <dbReference type="EMBL" id="ELU03033.1"/>
    </source>
</evidence>
<dbReference type="Pfam" id="PF13469">
    <property type="entry name" value="Sulfotransfer_3"/>
    <property type="match status" value="1"/>
</dbReference>
<evidence type="ECO:0000313" key="3">
    <source>
        <dbReference type="EnsemblMetazoa" id="CapteP224109"/>
    </source>
</evidence>
<feature type="transmembrane region" description="Helical" evidence="1">
    <location>
        <begin position="7"/>
        <end position="29"/>
    </location>
</feature>
<dbReference type="PANTHER" id="PTHR10704">
    <property type="entry name" value="CARBOHYDRATE SULFOTRANSFERASE"/>
    <property type="match status" value="1"/>
</dbReference>
<dbReference type="OrthoDB" id="5987729at2759"/>
<dbReference type="Gene3D" id="3.40.50.300">
    <property type="entry name" value="P-loop containing nucleotide triphosphate hydrolases"/>
    <property type="match status" value="1"/>
</dbReference>
<dbReference type="Proteomes" id="UP000014760">
    <property type="component" value="Unassembled WGS sequence"/>
</dbReference>
<dbReference type="GO" id="GO:0001517">
    <property type="term" value="F:N-acetylglucosamine 6-O-sulfotransferase activity"/>
    <property type="evidence" value="ECO:0007669"/>
    <property type="project" value="TreeGrafter"/>
</dbReference>
<gene>
    <name evidence="2" type="ORF">CAPTEDRAFT_224109</name>
</gene>
<protein>
    <submittedName>
        <fullName evidence="2 3">Uncharacterized protein</fullName>
    </submittedName>
</protein>
<dbReference type="OMA" id="KSANDNC"/>
<dbReference type="GO" id="GO:0006790">
    <property type="term" value="P:sulfur compound metabolic process"/>
    <property type="evidence" value="ECO:0007669"/>
    <property type="project" value="TreeGrafter"/>
</dbReference>
<proteinExistence type="predicted"/>
<dbReference type="InterPro" id="IPR027417">
    <property type="entry name" value="P-loop_NTPase"/>
</dbReference>
<keyword evidence="1" id="KW-1133">Transmembrane helix</keyword>
<keyword evidence="4" id="KW-1185">Reference proteome</keyword>
<dbReference type="SUPFAM" id="SSF52540">
    <property type="entry name" value="P-loop containing nucleoside triphosphate hydrolases"/>
    <property type="match status" value="1"/>
</dbReference>
<dbReference type="AlphaFoldDB" id="R7UGW9"/>
<dbReference type="PANTHER" id="PTHR10704:SF44">
    <property type="entry name" value="LD35051P-RELATED"/>
    <property type="match status" value="1"/>
</dbReference>
<sequence length="410" mass="47523">MIHPSKVYGVIRVASTVVFIFTVSFLLHLSRLTSSDRRNEITIREAATEDPNLPKMVLIVTYQRCGSSFFGELFDENIDSFYVYEPVDSYYVAKYSTVEGLNTPTDISTYWNGSVRIQPVDEIEGVAAHLNDLFTCNMDDLPVQFFNHKYWYLFAPDFQSSQPEYRKCLRSTKKVSAHKCREDHVSTLCPPNLGQDWQSHAICAGLVDGGHVYKEAMGKYRECINDLRTSIKRCIEISRRNCMASKLRVMKSVRTSMKSVSLLMQALPSLRVIHLVRDPRGVVLSRMRQPSFRGTASNGSLTEEAKFFCRDVARELKLRKKLEKQYPGRIMEVIYEKFVQDPLDYSKKVYDHIGVPLPDYIEEFIQKNTRGKTDSVAKSLKWQSKLTYGNVLKIKEYCQYFYENFQHEWT</sequence>
<organism evidence="2">
    <name type="scientific">Capitella teleta</name>
    <name type="common">Polychaete worm</name>
    <dbReference type="NCBI Taxonomy" id="283909"/>
    <lineage>
        <taxon>Eukaryota</taxon>
        <taxon>Metazoa</taxon>
        <taxon>Spiralia</taxon>
        <taxon>Lophotrochozoa</taxon>
        <taxon>Annelida</taxon>
        <taxon>Polychaeta</taxon>
        <taxon>Sedentaria</taxon>
        <taxon>Scolecida</taxon>
        <taxon>Capitellidae</taxon>
        <taxon>Capitella</taxon>
    </lineage>
</organism>
<reference evidence="4" key="1">
    <citation type="submission" date="2012-12" db="EMBL/GenBank/DDBJ databases">
        <authorList>
            <person name="Hellsten U."/>
            <person name="Grimwood J."/>
            <person name="Chapman J.A."/>
            <person name="Shapiro H."/>
            <person name="Aerts A."/>
            <person name="Otillar R.P."/>
            <person name="Terry A.Y."/>
            <person name="Boore J.L."/>
            <person name="Simakov O."/>
            <person name="Marletaz F."/>
            <person name="Cho S.-J."/>
            <person name="Edsinger-Gonzales E."/>
            <person name="Havlak P."/>
            <person name="Kuo D.-H."/>
            <person name="Larsson T."/>
            <person name="Lv J."/>
            <person name="Arendt D."/>
            <person name="Savage R."/>
            <person name="Osoegawa K."/>
            <person name="de Jong P."/>
            <person name="Lindberg D.R."/>
            <person name="Seaver E.C."/>
            <person name="Weisblat D.A."/>
            <person name="Putnam N.H."/>
            <person name="Grigoriev I.V."/>
            <person name="Rokhsar D.S."/>
        </authorList>
    </citation>
    <scope>NUCLEOTIDE SEQUENCE</scope>
    <source>
        <strain evidence="4">I ESC-2004</strain>
    </source>
</reference>
<dbReference type="GO" id="GO:0006044">
    <property type="term" value="P:N-acetylglucosamine metabolic process"/>
    <property type="evidence" value="ECO:0007669"/>
    <property type="project" value="TreeGrafter"/>
</dbReference>
<evidence type="ECO:0000313" key="4">
    <source>
        <dbReference type="Proteomes" id="UP000014760"/>
    </source>
</evidence>
<reference evidence="3" key="3">
    <citation type="submission" date="2015-06" db="UniProtKB">
        <authorList>
            <consortium name="EnsemblMetazoa"/>
        </authorList>
    </citation>
    <scope>IDENTIFICATION</scope>
</reference>
<dbReference type="EMBL" id="AMQN01008616">
    <property type="status" value="NOT_ANNOTATED_CDS"/>
    <property type="molecule type" value="Genomic_DNA"/>
</dbReference>
<keyword evidence="1" id="KW-0472">Membrane</keyword>
<accession>R7UGW9</accession>